<reference evidence="1 2" key="1">
    <citation type="journal article" date="2023" name="Microbiol. Resour. Announc.">
        <title>Complete Genome Sequence of Imperialibacter roseus strain P4T.</title>
        <authorList>
            <person name="Tizabi D.R."/>
            <person name="Bachvaroff T."/>
            <person name="Hill R.T."/>
        </authorList>
    </citation>
    <scope>NUCLEOTIDE SEQUENCE [LARGE SCALE GENOMIC DNA]</scope>
    <source>
        <strain evidence="1 2">P4T</strain>
    </source>
</reference>
<accession>A0ABZ0IZL5</accession>
<protein>
    <submittedName>
        <fullName evidence="1">DUF433 domain-containing protein</fullName>
    </submittedName>
</protein>
<dbReference type="InterPro" id="IPR036388">
    <property type="entry name" value="WH-like_DNA-bd_sf"/>
</dbReference>
<name>A0ABZ0IZL5_9BACT</name>
<sequence length="78" mass="8860">MEKSLLHRITLNPEVCGGKPTIRNMRFSVTDLLSLLASGMTHEEILKDYPYLEEDDIKACLEYAVKISDPRTIIPVVQ</sequence>
<dbReference type="Gene3D" id="1.10.10.10">
    <property type="entry name" value="Winged helix-like DNA-binding domain superfamily/Winged helix DNA-binding domain"/>
    <property type="match status" value="1"/>
</dbReference>
<proteinExistence type="predicted"/>
<dbReference type="PANTHER" id="PTHR34849:SF3">
    <property type="entry name" value="SSR2962 PROTEIN"/>
    <property type="match status" value="1"/>
</dbReference>
<organism evidence="1 2">
    <name type="scientific">Imperialibacter roseus</name>
    <dbReference type="NCBI Taxonomy" id="1324217"/>
    <lineage>
        <taxon>Bacteria</taxon>
        <taxon>Pseudomonadati</taxon>
        <taxon>Bacteroidota</taxon>
        <taxon>Cytophagia</taxon>
        <taxon>Cytophagales</taxon>
        <taxon>Flammeovirgaceae</taxon>
        <taxon>Imperialibacter</taxon>
    </lineage>
</organism>
<dbReference type="EMBL" id="CP136051">
    <property type="protein sequence ID" value="WOK09785.1"/>
    <property type="molecule type" value="Genomic_DNA"/>
</dbReference>
<dbReference type="RefSeq" id="WP_317492390.1">
    <property type="nucleotide sequence ID" value="NZ_CP136051.1"/>
</dbReference>
<dbReference type="Pfam" id="PF04255">
    <property type="entry name" value="DUF433"/>
    <property type="match status" value="1"/>
</dbReference>
<dbReference type="PANTHER" id="PTHR34849">
    <property type="entry name" value="SSL5025 PROTEIN"/>
    <property type="match status" value="1"/>
</dbReference>
<dbReference type="Proteomes" id="UP001302349">
    <property type="component" value="Chromosome"/>
</dbReference>
<evidence type="ECO:0000313" key="2">
    <source>
        <dbReference type="Proteomes" id="UP001302349"/>
    </source>
</evidence>
<dbReference type="SUPFAM" id="SSF46689">
    <property type="entry name" value="Homeodomain-like"/>
    <property type="match status" value="1"/>
</dbReference>
<evidence type="ECO:0000313" key="1">
    <source>
        <dbReference type="EMBL" id="WOK09785.1"/>
    </source>
</evidence>
<keyword evidence="2" id="KW-1185">Reference proteome</keyword>
<gene>
    <name evidence="1" type="ORF">RT717_26840</name>
</gene>
<dbReference type="InterPro" id="IPR007367">
    <property type="entry name" value="DUF433"/>
</dbReference>
<dbReference type="InterPro" id="IPR009057">
    <property type="entry name" value="Homeodomain-like_sf"/>
</dbReference>